<gene>
    <name evidence="2" type="ORF">UFOVP1299_28</name>
</gene>
<name>A0A6J5RN96_9CAUD</name>
<proteinExistence type="predicted"/>
<feature type="transmembrane region" description="Helical" evidence="1">
    <location>
        <begin position="36"/>
        <end position="54"/>
    </location>
</feature>
<evidence type="ECO:0000256" key="1">
    <source>
        <dbReference type="SAM" id="Phobius"/>
    </source>
</evidence>
<evidence type="ECO:0000313" key="2">
    <source>
        <dbReference type="EMBL" id="CAB4195696.1"/>
    </source>
</evidence>
<organism evidence="2">
    <name type="scientific">uncultured Caudovirales phage</name>
    <dbReference type="NCBI Taxonomy" id="2100421"/>
    <lineage>
        <taxon>Viruses</taxon>
        <taxon>Duplodnaviria</taxon>
        <taxon>Heunggongvirae</taxon>
        <taxon>Uroviricota</taxon>
        <taxon>Caudoviricetes</taxon>
        <taxon>Peduoviridae</taxon>
        <taxon>Maltschvirus</taxon>
        <taxon>Maltschvirus maltsch</taxon>
    </lineage>
</organism>
<reference evidence="2" key="1">
    <citation type="submission" date="2020-05" db="EMBL/GenBank/DDBJ databases">
        <authorList>
            <person name="Chiriac C."/>
            <person name="Salcher M."/>
            <person name="Ghai R."/>
            <person name="Kavagutti S V."/>
        </authorList>
    </citation>
    <scope>NUCLEOTIDE SEQUENCE</scope>
</reference>
<protein>
    <submittedName>
        <fullName evidence="2">Uncharacterized protein</fullName>
    </submittedName>
</protein>
<dbReference type="EMBL" id="LR797246">
    <property type="protein sequence ID" value="CAB4195696.1"/>
    <property type="molecule type" value="Genomic_DNA"/>
</dbReference>
<keyword evidence="1" id="KW-1133">Transmembrane helix</keyword>
<keyword evidence="1" id="KW-0472">Membrane</keyword>
<keyword evidence="1" id="KW-0812">Transmembrane</keyword>
<sequence length="55" mass="5696">MTPETATAIGFSLALVLVLGRTKNWFAIININDSPALGILADLLICAGVALLLGE</sequence>
<accession>A0A6J5RN96</accession>